<feature type="domain" description="Terminase large subunit GpA endonuclease" evidence="1">
    <location>
        <begin position="453"/>
        <end position="727"/>
    </location>
</feature>
<evidence type="ECO:0000313" key="2">
    <source>
        <dbReference type="EMBL" id="KAA1258289.1"/>
    </source>
</evidence>
<dbReference type="Pfam" id="PF20454">
    <property type="entry name" value="GpA_nuclease"/>
    <property type="match status" value="1"/>
</dbReference>
<dbReference type="InterPro" id="IPR027417">
    <property type="entry name" value="P-loop_NTPase"/>
</dbReference>
<gene>
    <name evidence="2" type="ORF">LF1_08050</name>
</gene>
<evidence type="ECO:0000313" key="3">
    <source>
        <dbReference type="Proteomes" id="UP000322699"/>
    </source>
</evidence>
<dbReference type="Proteomes" id="UP000322699">
    <property type="component" value="Unassembled WGS sequence"/>
</dbReference>
<dbReference type="OrthoDB" id="234808at2"/>
<keyword evidence="3" id="KW-1185">Reference proteome</keyword>
<dbReference type="Gene3D" id="3.40.50.300">
    <property type="entry name" value="P-loop containing nucleotide triphosphate hydrolases"/>
    <property type="match status" value="1"/>
</dbReference>
<evidence type="ECO:0000259" key="1">
    <source>
        <dbReference type="Pfam" id="PF20454"/>
    </source>
</evidence>
<name>A0A5B1CEW6_9BACT</name>
<dbReference type="InterPro" id="IPR046454">
    <property type="entry name" value="GpA_endonuclease"/>
</dbReference>
<dbReference type="RefSeq" id="WP_068259243.1">
    <property type="nucleotide sequence ID" value="NZ_LWSK01000009.1"/>
</dbReference>
<proteinExistence type="predicted"/>
<sequence length="756" mass="84155">MAIDIQKMKPSACCRTLNSTPLGTVINERQLYRYRTEAGIRIGDGTHVDLLKFTAWLIEKRHAPKPPADEDPYVKVKEKARARNAAVALAGRDIGDLPPVEDTERKAKAAGSFQFFCEAYFKLTFHLSWSPDHLKVIRKIEEAVVRGGLFSLAMARGSGKSSLAEVACIWAVLNGYRDFVCLIGSDEGHACDMLDSIKTELDANELLLADYPEVCFPIQALDGIANRANGQLYQGKRTQIGWTAKEVVLPTIAGSEASGAIIKVAGLTGRIRGMKFKRPDGKTVRPSLVVLDDPQTDESARSLSQCANREAILAGAVLGLAGPGKKISGIMPCTVIRPGDMADSILDRDQHPEWNGERTRMVNSFPTNETLWERYAEIRSEGLRAGDGGAAGTEFYRENKLAMDHGADVAWKERFNHDELSAIQHAMNLKLQDEAAFFAEYQNEPLPAETVDADQLTQEQVAGKINNMPRHRLPIAANHLTSFIDVQGKLLFYVVAAWEDDFTGYIVDYGTYPDQQRSHFTLRDARHTLANATDGTGLEGSIYAGLDSLTTDLLGREWQRDDGAAMKIGRCLIDANWGHSTNVVYQFCRQSPHASILLPSHGRFVGASSNPFSEYKRRPGDRVGLNWRVPSINGKRAIRHIIYDTNWWKSFTHARLAVAMGDRGCLSIFGDRVEQHRMFAEQVTAEYYIRTEGRGRTVDEWKARPEQPDNHWLDCLVGCSVAASMQGALLFGTDLPSAPKRERVSFKDMQRRRKNN</sequence>
<comment type="caution">
    <text evidence="2">The sequence shown here is derived from an EMBL/GenBank/DDBJ whole genome shotgun (WGS) entry which is preliminary data.</text>
</comment>
<dbReference type="AlphaFoldDB" id="A0A5B1CEW6"/>
<dbReference type="GO" id="GO:0004519">
    <property type="term" value="F:endonuclease activity"/>
    <property type="evidence" value="ECO:0007669"/>
    <property type="project" value="InterPro"/>
</dbReference>
<protein>
    <submittedName>
        <fullName evidence="2">Phage terminase large subunit (GpA)</fullName>
    </submittedName>
</protein>
<reference evidence="2 3" key="1">
    <citation type="submission" date="2019-08" db="EMBL/GenBank/DDBJ databases">
        <title>Deep-cultivation of Planctomycetes and their phenomic and genomic characterization uncovers novel biology.</title>
        <authorList>
            <person name="Wiegand S."/>
            <person name="Jogler M."/>
            <person name="Boedeker C."/>
            <person name="Pinto D."/>
            <person name="Vollmers J."/>
            <person name="Rivas-Marin E."/>
            <person name="Kohn T."/>
            <person name="Peeters S.H."/>
            <person name="Heuer A."/>
            <person name="Rast P."/>
            <person name="Oberbeckmann S."/>
            <person name="Bunk B."/>
            <person name="Jeske O."/>
            <person name="Meyerdierks A."/>
            <person name="Storesund J.E."/>
            <person name="Kallscheuer N."/>
            <person name="Luecker S."/>
            <person name="Lage O.M."/>
            <person name="Pohl T."/>
            <person name="Merkel B.J."/>
            <person name="Hornburger P."/>
            <person name="Mueller R.-W."/>
            <person name="Bruemmer F."/>
            <person name="Labrenz M."/>
            <person name="Spormann A.M."/>
            <person name="Op Den Camp H."/>
            <person name="Overmann J."/>
            <person name="Amann R."/>
            <person name="Jetten M.S.M."/>
            <person name="Mascher T."/>
            <person name="Medema M.H."/>
            <person name="Devos D.P."/>
            <person name="Kaster A.-K."/>
            <person name="Ovreas L."/>
            <person name="Rohde M."/>
            <person name="Galperin M.Y."/>
            <person name="Jogler C."/>
        </authorList>
    </citation>
    <scope>NUCLEOTIDE SEQUENCE [LARGE SCALE GENOMIC DNA]</scope>
    <source>
        <strain evidence="2 3">LF1</strain>
    </source>
</reference>
<accession>A0A5B1CEW6</accession>
<dbReference type="EMBL" id="VRLW01000001">
    <property type="protein sequence ID" value="KAA1258289.1"/>
    <property type="molecule type" value="Genomic_DNA"/>
</dbReference>
<organism evidence="2 3">
    <name type="scientific">Rubripirellula obstinata</name>
    <dbReference type="NCBI Taxonomy" id="406547"/>
    <lineage>
        <taxon>Bacteria</taxon>
        <taxon>Pseudomonadati</taxon>
        <taxon>Planctomycetota</taxon>
        <taxon>Planctomycetia</taxon>
        <taxon>Pirellulales</taxon>
        <taxon>Pirellulaceae</taxon>
        <taxon>Rubripirellula</taxon>
    </lineage>
</organism>